<reference evidence="1" key="1">
    <citation type="submission" date="2014-11" db="EMBL/GenBank/DDBJ databases">
        <authorList>
            <person name="Amaro Gonzalez C."/>
        </authorList>
    </citation>
    <scope>NUCLEOTIDE SEQUENCE</scope>
</reference>
<accession>A0A0E9WAM3</accession>
<evidence type="ECO:0000313" key="1">
    <source>
        <dbReference type="EMBL" id="JAH87392.1"/>
    </source>
</evidence>
<dbReference type="AlphaFoldDB" id="A0A0E9WAM3"/>
<name>A0A0E9WAM3_ANGAN</name>
<reference evidence="1" key="2">
    <citation type="journal article" date="2015" name="Fish Shellfish Immunol.">
        <title>Early steps in the European eel (Anguilla anguilla)-Vibrio vulnificus interaction in the gills: Role of the RtxA13 toxin.</title>
        <authorList>
            <person name="Callol A."/>
            <person name="Pajuelo D."/>
            <person name="Ebbesson L."/>
            <person name="Teles M."/>
            <person name="MacKenzie S."/>
            <person name="Amaro C."/>
        </authorList>
    </citation>
    <scope>NUCLEOTIDE SEQUENCE</scope>
</reference>
<sequence length="30" mass="3479">MRNRSCFPLLPRLHHLAPPTCSSFYVNSMC</sequence>
<protein>
    <submittedName>
        <fullName evidence="1">Uncharacterized protein</fullName>
    </submittedName>
</protein>
<proteinExistence type="predicted"/>
<dbReference type="EMBL" id="GBXM01021185">
    <property type="protein sequence ID" value="JAH87392.1"/>
    <property type="molecule type" value="Transcribed_RNA"/>
</dbReference>
<organism evidence="1">
    <name type="scientific">Anguilla anguilla</name>
    <name type="common">European freshwater eel</name>
    <name type="synonym">Muraena anguilla</name>
    <dbReference type="NCBI Taxonomy" id="7936"/>
    <lineage>
        <taxon>Eukaryota</taxon>
        <taxon>Metazoa</taxon>
        <taxon>Chordata</taxon>
        <taxon>Craniata</taxon>
        <taxon>Vertebrata</taxon>
        <taxon>Euteleostomi</taxon>
        <taxon>Actinopterygii</taxon>
        <taxon>Neopterygii</taxon>
        <taxon>Teleostei</taxon>
        <taxon>Anguilliformes</taxon>
        <taxon>Anguillidae</taxon>
        <taxon>Anguilla</taxon>
    </lineage>
</organism>